<dbReference type="Gene3D" id="2.40.50.100">
    <property type="match status" value="1"/>
</dbReference>
<evidence type="ECO:0000313" key="5">
    <source>
        <dbReference type="Proteomes" id="UP001597425"/>
    </source>
</evidence>
<protein>
    <submittedName>
        <fullName evidence="4">HlyD family secretion protein</fullName>
    </submittedName>
</protein>
<organism evidence="4 5">
    <name type="scientific">Microbulbifer halophilus</name>
    <dbReference type="NCBI Taxonomy" id="453963"/>
    <lineage>
        <taxon>Bacteria</taxon>
        <taxon>Pseudomonadati</taxon>
        <taxon>Pseudomonadota</taxon>
        <taxon>Gammaproteobacteria</taxon>
        <taxon>Cellvibrionales</taxon>
        <taxon>Microbulbiferaceae</taxon>
        <taxon>Microbulbifer</taxon>
    </lineage>
</organism>
<dbReference type="PANTHER" id="PTHR30367">
    <property type="entry name" value="P-HYDROXYBENZOIC ACID EFFLUX PUMP SUBUNIT AAEA-RELATED"/>
    <property type="match status" value="1"/>
</dbReference>
<evidence type="ECO:0000313" key="4">
    <source>
        <dbReference type="EMBL" id="MFD2311271.1"/>
    </source>
</evidence>
<proteinExistence type="inferred from homology"/>
<dbReference type="RefSeq" id="WP_265722201.1">
    <property type="nucleotide sequence ID" value="NZ_JAPIVK010000019.1"/>
</dbReference>
<feature type="coiled-coil region" evidence="2">
    <location>
        <begin position="84"/>
        <end position="201"/>
    </location>
</feature>
<keyword evidence="2" id="KW-0175">Coiled coil</keyword>
<dbReference type="EMBL" id="JBHUJD010000015">
    <property type="protein sequence ID" value="MFD2311271.1"/>
    <property type="molecule type" value="Genomic_DNA"/>
</dbReference>
<gene>
    <name evidence="4" type="ORF">ACFSKX_12675</name>
</gene>
<keyword evidence="5" id="KW-1185">Reference proteome</keyword>
<dbReference type="InterPro" id="IPR058625">
    <property type="entry name" value="MdtA-like_BSH"/>
</dbReference>
<feature type="domain" description="Multidrug resistance protein MdtA-like barrel-sandwich hybrid" evidence="3">
    <location>
        <begin position="44"/>
        <end position="223"/>
    </location>
</feature>
<accession>A0ABW5ECF6</accession>
<evidence type="ECO:0000259" key="3">
    <source>
        <dbReference type="Pfam" id="PF25917"/>
    </source>
</evidence>
<dbReference type="Pfam" id="PF25917">
    <property type="entry name" value="BSH_RND"/>
    <property type="match status" value="1"/>
</dbReference>
<dbReference type="Gene3D" id="1.10.287.470">
    <property type="entry name" value="Helix hairpin bin"/>
    <property type="match status" value="1"/>
</dbReference>
<dbReference type="InterPro" id="IPR050393">
    <property type="entry name" value="MFP_Efflux_Pump"/>
</dbReference>
<evidence type="ECO:0000256" key="2">
    <source>
        <dbReference type="SAM" id="Coils"/>
    </source>
</evidence>
<dbReference type="PANTHER" id="PTHR30367:SF6">
    <property type="entry name" value="SECRETION PROTEIN-RELATED"/>
    <property type="match status" value="1"/>
</dbReference>
<name>A0ABW5ECF6_9GAMM</name>
<sequence length="353" mass="38660">MTPEQRFARWIRAAAVSFALLFAYFVVADLMMPLTPQARAMREITQVAPELSGRVIEVAVENHSRVRKGDLLFRLDPEPFHIAVEKAQLTLEQVQRDNARLEASLAAARAELQAAEADARELARERDRLRALIDSHAVSQQLLDQTAAAYETAAAKVAAARASVEELRVQRGETGPDNLQLRRAGNNLADARLDLERTEVRASRDAVVSNLQLEAGDYAAVGGPVLALVGNELDITADFREKSLRHLRPGDLALVTFDASPGRIFAAHATSIDAGVRDGQLPANGQLVDIPTSSRWVRDAQRLRLHLALEAVPSPIPVSGARATVQLIPSDHPIAAFFARLQIHLISLLHYVY</sequence>
<dbReference type="Gene3D" id="2.40.30.170">
    <property type="match status" value="1"/>
</dbReference>
<comment type="caution">
    <text evidence="4">The sequence shown here is derived from an EMBL/GenBank/DDBJ whole genome shotgun (WGS) entry which is preliminary data.</text>
</comment>
<dbReference type="SUPFAM" id="SSF111369">
    <property type="entry name" value="HlyD-like secretion proteins"/>
    <property type="match status" value="1"/>
</dbReference>
<comment type="similarity">
    <text evidence="1">Belongs to the membrane fusion protein (MFP) (TC 8.A.1) family.</text>
</comment>
<dbReference type="Proteomes" id="UP001597425">
    <property type="component" value="Unassembled WGS sequence"/>
</dbReference>
<evidence type="ECO:0000256" key="1">
    <source>
        <dbReference type="ARBA" id="ARBA00009477"/>
    </source>
</evidence>
<reference evidence="5" key="1">
    <citation type="journal article" date="2019" name="Int. J. Syst. Evol. Microbiol.">
        <title>The Global Catalogue of Microorganisms (GCM) 10K type strain sequencing project: providing services to taxonomists for standard genome sequencing and annotation.</title>
        <authorList>
            <consortium name="The Broad Institute Genomics Platform"/>
            <consortium name="The Broad Institute Genome Sequencing Center for Infectious Disease"/>
            <person name="Wu L."/>
            <person name="Ma J."/>
        </authorList>
    </citation>
    <scope>NUCLEOTIDE SEQUENCE [LARGE SCALE GENOMIC DNA]</scope>
    <source>
        <strain evidence="5">KCTC 12848</strain>
    </source>
</reference>